<dbReference type="CDD" id="cd13400">
    <property type="entry name" value="LT_IagB-like"/>
    <property type="match status" value="1"/>
</dbReference>
<dbReference type="Gene3D" id="1.10.530.10">
    <property type="match status" value="1"/>
</dbReference>
<gene>
    <name evidence="3" type="ORF">A3Q29_21445</name>
</gene>
<name>A0A1S1HNS8_PROST</name>
<keyword evidence="1" id="KW-0732">Signal</keyword>
<protein>
    <submittedName>
        <fullName evidence="3">Lytic transglycosylase</fullName>
    </submittedName>
</protein>
<dbReference type="InterPro" id="IPR023346">
    <property type="entry name" value="Lysozyme-like_dom_sf"/>
</dbReference>
<feature type="signal peptide" evidence="1">
    <location>
        <begin position="1"/>
        <end position="19"/>
    </location>
</feature>
<dbReference type="SUPFAM" id="SSF53955">
    <property type="entry name" value="Lysozyme-like"/>
    <property type="match status" value="1"/>
</dbReference>
<dbReference type="Pfam" id="PF01464">
    <property type="entry name" value="SLT"/>
    <property type="match status" value="1"/>
</dbReference>
<organism evidence="3 4">
    <name type="scientific">Providencia stuartii</name>
    <dbReference type="NCBI Taxonomy" id="588"/>
    <lineage>
        <taxon>Bacteria</taxon>
        <taxon>Pseudomonadati</taxon>
        <taxon>Pseudomonadota</taxon>
        <taxon>Gammaproteobacteria</taxon>
        <taxon>Enterobacterales</taxon>
        <taxon>Morganellaceae</taxon>
        <taxon>Providencia</taxon>
    </lineage>
</organism>
<feature type="domain" description="Transglycosylase SLT" evidence="2">
    <location>
        <begin position="22"/>
        <end position="136"/>
    </location>
</feature>
<dbReference type="InterPro" id="IPR008258">
    <property type="entry name" value="Transglycosylase_SLT_dom_1"/>
</dbReference>
<dbReference type="AlphaFoldDB" id="A0A1S1HNS8"/>
<sequence length="151" mass="17178">MTKLIPLLFATLLPHFAFAVDCYDRAGNDYHIDADLLRAIAFLESSFKVDALNKQNDTSYAIGLMQIHSQNFAELQQYGIHETHLKTDPCMNIYTGAYYLAKFIRITGDIWKGVGAYNAGLSSKKEQQLKRQKYANEVYAIYVQIKSQKGK</sequence>
<proteinExistence type="predicted"/>
<keyword evidence="4" id="KW-1185">Reference proteome</keyword>
<evidence type="ECO:0000259" key="2">
    <source>
        <dbReference type="Pfam" id="PF01464"/>
    </source>
</evidence>
<evidence type="ECO:0000256" key="1">
    <source>
        <dbReference type="SAM" id="SignalP"/>
    </source>
</evidence>
<dbReference type="Proteomes" id="UP000179588">
    <property type="component" value="Unassembled WGS sequence"/>
</dbReference>
<comment type="caution">
    <text evidence="3">The sequence shown here is derived from an EMBL/GenBank/DDBJ whole genome shotgun (WGS) entry which is preliminary data.</text>
</comment>
<reference evidence="3 4" key="1">
    <citation type="submission" date="2016-03" db="EMBL/GenBank/DDBJ databases">
        <title>Genome sequence of Providencia stuartii strain, isolated from the salivary glands of larval Lucilia sericata.</title>
        <authorList>
            <person name="Yuan Y."/>
            <person name="Zhang Y."/>
            <person name="Fu S."/>
            <person name="Crippen T.L."/>
            <person name="Visi D."/>
            <person name="Benbow M.E."/>
            <person name="Allen M."/>
            <person name="Tomberlin J.K."/>
            <person name="Sze S.-H."/>
            <person name="Tarone A.M."/>
        </authorList>
    </citation>
    <scope>NUCLEOTIDE SEQUENCE [LARGE SCALE GENOMIC DNA]</scope>
    <source>
        <strain evidence="3 4">Crippen</strain>
    </source>
</reference>
<evidence type="ECO:0000313" key="4">
    <source>
        <dbReference type="Proteomes" id="UP000179588"/>
    </source>
</evidence>
<evidence type="ECO:0000313" key="3">
    <source>
        <dbReference type="EMBL" id="OHT23071.1"/>
    </source>
</evidence>
<dbReference type="EMBL" id="LVIE01000196">
    <property type="protein sequence ID" value="OHT23071.1"/>
    <property type="molecule type" value="Genomic_DNA"/>
</dbReference>
<accession>A0A1S1HNS8</accession>
<feature type="chain" id="PRO_5010372815" evidence="1">
    <location>
        <begin position="20"/>
        <end position="151"/>
    </location>
</feature>